<evidence type="ECO:0000256" key="1">
    <source>
        <dbReference type="ARBA" id="ARBA00022737"/>
    </source>
</evidence>
<dbReference type="GO" id="GO:0000166">
    <property type="term" value="F:nucleotide binding"/>
    <property type="evidence" value="ECO:0007669"/>
    <property type="project" value="UniProtKB-KW"/>
</dbReference>
<dbReference type="Gene3D" id="3.80.10.10">
    <property type="entry name" value="Ribonuclease Inhibitor"/>
    <property type="match status" value="3"/>
</dbReference>
<feature type="domain" description="Disease resistance N-terminal" evidence="4">
    <location>
        <begin position="11"/>
        <end position="92"/>
    </location>
</feature>
<name>A0A1R3HSY7_9ROSI</name>
<dbReference type="InterPro" id="IPR041118">
    <property type="entry name" value="Rx_N"/>
</dbReference>
<sequence length="561" mass="62717">MADALLSAVATTILENINSRWIQEFGISGGLKTELERLQSTLSTIQAVLLDAEEKQWKSEAIKNWLRKLKDTAYDVDDILDEFATNTHRGRLQRDVRTLVSTSFSYPKQLLFRSKIAHKLKNLREKLDAIAGERSKFHLREGIEVLEDREVSDRGRRETSTSLVNKLETLSLSCCNELHTLPKGMKQLKNLIYLEIEHCDALASMPVGLGQLSSLRILSMFIVGKDCGCFIDELNCLALEGELCIKGLDNIKSSTDARSADLILKQNLRSLSLSWCENNDGELLENAEEVLSGLQPHLNLKKLSIRNYHGPRFSYWLMDLLVPNLVEILLENCGRCECLPPLGKLGFLKFLTVSGMDALKSIDSSFYGNGEISFPSLEHLSFSRMLSLEEWTTVSGKETFPLLTSLTIAFCPKLVQLPVLFQSLKILEVRNLMNLKSLSDTLDNLSVLKRLDLEGCSELQSLPAGLESLSCLESLDLRRCDSLIRLPENGLRGLSSLSSLWIQNCKKLESLSNGVRAGDWAKGLSRSAVADEFTMMWTVSSVCNASKLCYVLVKLSNTLIS</sequence>
<dbReference type="SUPFAM" id="SSF52058">
    <property type="entry name" value="L domain-like"/>
    <property type="match status" value="1"/>
</dbReference>
<dbReference type="InterPro" id="IPR032675">
    <property type="entry name" value="LRR_dom_sf"/>
</dbReference>
<dbReference type="OrthoDB" id="989115at2759"/>
<dbReference type="PANTHER" id="PTHR47186:SF13">
    <property type="entry name" value="DISEASE RESISTANCE PROTEIN RGA3"/>
    <property type="match status" value="1"/>
</dbReference>
<keyword evidence="7" id="KW-1185">Reference proteome</keyword>
<dbReference type="Pfam" id="PF25019">
    <property type="entry name" value="LRR_R13L1-DRL21"/>
    <property type="match status" value="1"/>
</dbReference>
<dbReference type="STRING" id="93759.A0A1R3HSY7"/>
<dbReference type="Gene3D" id="1.20.5.4130">
    <property type="match status" value="1"/>
</dbReference>
<reference evidence="7" key="1">
    <citation type="submission" date="2013-09" db="EMBL/GenBank/DDBJ databases">
        <title>Corchorus olitorius genome sequencing.</title>
        <authorList>
            <person name="Alam M."/>
            <person name="Haque M.S."/>
            <person name="Islam M.S."/>
            <person name="Emdad E.M."/>
            <person name="Islam M.M."/>
            <person name="Ahmed B."/>
            <person name="Halim A."/>
            <person name="Hossen Q.M.M."/>
            <person name="Hossain M.Z."/>
            <person name="Ahmed R."/>
            <person name="Khan M.M."/>
            <person name="Islam R."/>
            <person name="Rashid M.M."/>
            <person name="Khan S.A."/>
            <person name="Rahman M.S."/>
            <person name="Alam M."/>
            <person name="Yahiya A.S."/>
            <person name="Khan M.S."/>
            <person name="Azam M.S."/>
            <person name="Haque T."/>
            <person name="Lashkar M.Z.H."/>
            <person name="Akhand A.I."/>
            <person name="Morshed G."/>
            <person name="Roy S."/>
            <person name="Uddin K.S."/>
            <person name="Rabeya T."/>
            <person name="Hossain A.S."/>
            <person name="Chowdhury A."/>
            <person name="Snigdha A.R."/>
            <person name="Mortoza M.S."/>
            <person name="Matin S.A."/>
            <person name="Hoque S.M.E."/>
            <person name="Islam M.K."/>
            <person name="Roy D.K."/>
            <person name="Haider R."/>
            <person name="Moosa M.M."/>
            <person name="Elias S.M."/>
            <person name="Hasan A.M."/>
            <person name="Jahan S."/>
            <person name="Shafiuddin M."/>
            <person name="Mahmood N."/>
            <person name="Shommy N.S."/>
        </authorList>
    </citation>
    <scope>NUCLEOTIDE SEQUENCE [LARGE SCALE GENOMIC DNA]</scope>
    <source>
        <strain evidence="7">cv. O-4</strain>
    </source>
</reference>
<dbReference type="CDD" id="cd14798">
    <property type="entry name" value="RX-CC_like"/>
    <property type="match status" value="1"/>
</dbReference>
<evidence type="ECO:0000256" key="3">
    <source>
        <dbReference type="ARBA" id="ARBA00022821"/>
    </source>
</evidence>
<dbReference type="EMBL" id="AWUE01019474">
    <property type="protein sequence ID" value="OMO73330.1"/>
    <property type="molecule type" value="Genomic_DNA"/>
</dbReference>
<dbReference type="Proteomes" id="UP000187203">
    <property type="component" value="Unassembled WGS sequence"/>
</dbReference>
<proteinExistence type="predicted"/>
<dbReference type="InterPro" id="IPR056789">
    <property type="entry name" value="LRR_R13L1-DRL21"/>
</dbReference>
<protein>
    <submittedName>
        <fullName evidence="6">Uncharacterized protein</fullName>
    </submittedName>
</protein>
<keyword evidence="3" id="KW-0611">Plant defense</keyword>
<organism evidence="6 7">
    <name type="scientific">Corchorus olitorius</name>
    <dbReference type="NCBI Taxonomy" id="93759"/>
    <lineage>
        <taxon>Eukaryota</taxon>
        <taxon>Viridiplantae</taxon>
        <taxon>Streptophyta</taxon>
        <taxon>Embryophyta</taxon>
        <taxon>Tracheophyta</taxon>
        <taxon>Spermatophyta</taxon>
        <taxon>Magnoliopsida</taxon>
        <taxon>eudicotyledons</taxon>
        <taxon>Gunneridae</taxon>
        <taxon>Pentapetalae</taxon>
        <taxon>rosids</taxon>
        <taxon>malvids</taxon>
        <taxon>Malvales</taxon>
        <taxon>Malvaceae</taxon>
        <taxon>Grewioideae</taxon>
        <taxon>Apeibeae</taxon>
        <taxon>Corchorus</taxon>
    </lineage>
</organism>
<keyword evidence="1" id="KW-0677">Repeat</keyword>
<evidence type="ECO:0000313" key="7">
    <source>
        <dbReference type="Proteomes" id="UP000187203"/>
    </source>
</evidence>
<comment type="caution">
    <text evidence="6">The sequence shown here is derived from an EMBL/GenBank/DDBJ whole genome shotgun (WGS) entry which is preliminary data.</text>
</comment>
<gene>
    <name evidence="6" type="ORF">COLO4_27160</name>
</gene>
<dbReference type="PANTHER" id="PTHR47186">
    <property type="entry name" value="LEUCINE-RICH REPEAT-CONTAINING PROTEIN 57"/>
    <property type="match status" value="1"/>
</dbReference>
<dbReference type="GO" id="GO:0006952">
    <property type="term" value="P:defense response"/>
    <property type="evidence" value="ECO:0007669"/>
    <property type="project" value="UniProtKB-KW"/>
</dbReference>
<accession>A0A1R3HSY7</accession>
<dbReference type="AlphaFoldDB" id="A0A1R3HSY7"/>
<dbReference type="InterPro" id="IPR038005">
    <property type="entry name" value="RX-like_CC"/>
</dbReference>
<dbReference type="Pfam" id="PF18052">
    <property type="entry name" value="Rx_N"/>
    <property type="match status" value="1"/>
</dbReference>
<evidence type="ECO:0000259" key="4">
    <source>
        <dbReference type="Pfam" id="PF18052"/>
    </source>
</evidence>
<evidence type="ECO:0000259" key="5">
    <source>
        <dbReference type="Pfam" id="PF25019"/>
    </source>
</evidence>
<keyword evidence="2" id="KW-0547">Nucleotide-binding</keyword>
<evidence type="ECO:0000313" key="6">
    <source>
        <dbReference type="EMBL" id="OMO73330.1"/>
    </source>
</evidence>
<evidence type="ECO:0000256" key="2">
    <source>
        <dbReference type="ARBA" id="ARBA00022741"/>
    </source>
</evidence>
<feature type="domain" description="R13L1/DRL21-like LRR repeat region" evidence="5">
    <location>
        <begin position="231"/>
        <end position="356"/>
    </location>
</feature>